<feature type="transmembrane region" description="Helical" evidence="5">
    <location>
        <begin position="153"/>
        <end position="171"/>
    </location>
</feature>
<dbReference type="HAMAP" id="MF_01514">
    <property type="entry name" value="UPF0314"/>
    <property type="match status" value="1"/>
</dbReference>
<comment type="similarity">
    <text evidence="5">Belongs to the UPF0314 family.</text>
</comment>
<comment type="caution">
    <text evidence="6">The sequence shown here is derived from an EMBL/GenBank/DDBJ whole genome shotgun (WGS) entry which is preliminary data.</text>
</comment>
<dbReference type="GO" id="GO:0005886">
    <property type="term" value="C:plasma membrane"/>
    <property type="evidence" value="ECO:0007669"/>
    <property type="project" value="UniProtKB-SubCell"/>
</dbReference>
<evidence type="ECO:0000313" key="7">
    <source>
        <dbReference type="Proteomes" id="UP001138921"/>
    </source>
</evidence>
<proteinExistence type="inferred from homology"/>
<gene>
    <name evidence="6" type="ORF">J1C56_26390</name>
</gene>
<reference evidence="6" key="1">
    <citation type="journal article" date="2021" name="Microorganisms">
        <title>Phylogenomic Reconstruction and Metabolic Potential of the Genus Aminobacter.</title>
        <authorList>
            <person name="Artuso I."/>
            <person name="Turrini P."/>
            <person name="Pirolo M."/>
            <person name="Lugli G.A."/>
            <person name="Ventura M."/>
            <person name="Visca P."/>
        </authorList>
    </citation>
    <scope>NUCLEOTIDE SEQUENCE</scope>
    <source>
        <strain evidence="6">LMG 26462</strain>
    </source>
</reference>
<evidence type="ECO:0000256" key="2">
    <source>
        <dbReference type="ARBA" id="ARBA00022692"/>
    </source>
</evidence>
<feature type="transmembrane region" description="Helical" evidence="5">
    <location>
        <begin position="14"/>
        <end position="35"/>
    </location>
</feature>
<keyword evidence="1 5" id="KW-1003">Cell membrane</keyword>
<accession>A0A9X1AG89</accession>
<dbReference type="RefSeq" id="WP_214392978.1">
    <property type="nucleotide sequence ID" value="NZ_JAFLWW010000010.1"/>
</dbReference>
<feature type="transmembrane region" description="Helical" evidence="5">
    <location>
        <begin position="65"/>
        <end position="85"/>
    </location>
</feature>
<keyword evidence="3 5" id="KW-1133">Transmembrane helix</keyword>
<organism evidence="6 7">
    <name type="scientific">Aminobacter anthyllidis</name>
    <dbReference type="NCBI Taxonomy" id="1035067"/>
    <lineage>
        <taxon>Bacteria</taxon>
        <taxon>Pseudomonadati</taxon>
        <taxon>Pseudomonadota</taxon>
        <taxon>Alphaproteobacteria</taxon>
        <taxon>Hyphomicrobiales</taxon>
        <taxon>Phyllobacteriaceae</taxon>
        <taxon>Aminobacter</taxon>
    </lineage>
</organism>
<evidence type="ECO:0000256" key="1">
    <source>
        <dbReference type="ARBA" id="ARBA00022475"/>
    </source>
</evidence>
<dbReference type="Proteomes" id="UP001138921">
    <property type="component" value="Unassembled WGS sequence"/>
</dbReference>
<comment type="subcellular location">
    <subcellularLocation>
        <location evidence="5">Cell membrane</location>
        <topology evidence="5">Multi-pass membrane protein</topology>
    </subcellularLocation>
</comment>
<evidence type="ECO:0000313" key="6">
    <source>
        <dbReference type="EMBL" id="MBT1159112.1"/>
    </source>
</evidence>
<dbReference type="Pfam" id="PF10755">
    <property type="entry name" value="DUF2585"/>
    <property type="match status" value="1"/>
</dbReference>
<dbReference type="NCBIfam" id="NF002099">
    <property type="entry name" value="PRK00944.1"/>
    <property type="match status" value="1"/>
</dbReference>
<evidence type="ECO:0000256" key="3">
    <source>
        <dbReference type="ARBA" id="ARBA00022989"/>
    </source>
</evidence>
<dbReference type="AlphaFoldDB" id="A0A9X1AG89"/>
<keyword evidence="2 5" id="KW-0812">Transmembrane</keyword>
<keyword evidence="7" id="KW-1185">Reference proteome</keyword>
<dbReference type="EMBL" id="JAFLWW010000010">
    <property type="protein sequence ID" value="MBT1159112.1"/>
    <property type="molecule type" value="Genomic_DNA"/>
</dbReference>
<sequence length="197" mass="22142">MSLEQDASAQRERVGWWLLIAALLIAGQAAALYWMGRTPICECGTIKLWHGVVQSSENSQHISDWYTFSHIIHGLLFYALLTWLAPKSSLGFRLAVAIGIEVTWELVENSDFIINRYREGTISLDYYGDSILNSVFDTLAMVLGFAMAARLPVWSVVALAIFFEIGVGYVIRDNLTLNVIMLVHPFDTVRQWQAGTL</sequence>
<keyword evidence="4 5" id="KW-0472">Membrane</keyword>
<dbReference type="InterPro" id="IPR019691">
    <property type="entry name" value="DUF2585"/>
</dbReference>
<name>A0A9X1AG89_9HYPH</name>
<evidence type="ECO:0000256" key="5">
    <source>
        <dbReference type="HAMAP-Rule" id="MF_01514"/>
    </source>
</evidence>
<evidence type="ECO:0000256" key="4">
    <source>
        <dbReference type="ARBA" id="ARBA00023136"/>
    </source>
</evidence>
<protein>
    <recommendedName>
        <fullName evidence="5">UPF0314 protein J1C56_26390</fullName>
    </recommendedName>
</protein>
<reference evidence="6" key="2">
    <citation type="submission" date="2021-03" db="EMBL/GenBank/DDBJ databases">
        <authorList>
            <person name="Artuso I."/>
            <person name="Turrini P."/>
            <person name="Pirolo M."/>
            <person name="Lugli G.A."/>
            <person name="Ventura M."/>
            <person name="Visca P."/>
        </authorList>
    </citation>
    <scope>NUCLEOTIDE SEQUENCE</scope>
    <source>
        <strain evidence="6">LMG 26462</strain>
    </source>
</reference>